<feature type="chain" id="PRO_5031526729" description="Transmembrane protein" evidence="2">
    <location>
        <begin position="21"/>
        <end position="501"/>
    </location>
</feature>
<keyword evidence="2" id="KW-0732">Signal</keyword>
<evidence type="ECO:0000256" key="1">
    <source>
        <dbReference type="SAM" id="Phobius"/>
    </source>
</evidence>
<accession>A0A7S1FDT1</accession>
<protein>
    <recommendedName>
        <fullName evidence="4">Transmembrane protein</fullName>
    </recommendedName>
</protein>
<dbReference type="AlphaFoldDB" id="A0A7S1FDT1"/>
<feature type="transmembrane region" description="Helical" evidence="1">
    <location>
        <begin position="188"/>
        <end position="216"/>
    </location>
</feature>
<name>A0A7S1FDT1_NOCSC</name>
<evidence type="ECO:0000313" key="3">
    <source>
        <dbReference type="EMBL" id="CAD8859401.1"/>
    </source>
</evidence>
<feature type="transmembrane region" description="Helical" evidence="1">
    <location>
        <begin position="404"/>
        <end position="424"/>
    </location>
</feature>
<gene>
    <name evidence="3" type="ORF">NSCI0253_LOCUS33755</name>
</gene>
<feature type="transmembrane region" description="Helical" evidence="1">
    <location>
        <begin position="128"/>
        <end position="158"/>
    </location>
</feature>
<keyword evidence="1" id="KW-0472">Membrane</keyword>
<organism evidence="3">
    <name type="scientific">Noctiluca scintillans</name>
    <name type="common">Sea sparkle</name>
    <name type="synonym">Red tide dinoflagellate</name>
    <dbReference type="NCBI Taxonomy" id="2966"/>
    <lineage>
        <taxon>Eukaryota</taxon>
        <taxon>Sar</taxon>
        <taxon>Alveolata</taxon>
        <taxon>Dinophyceae</taxon>
        <taxon>Noctilucales</taxon>
        <taxon>Noctilucaceae</taxon>
        <taxon>Noctiluca</taxon>
    </lineage>
</organism>
<evidence type="ECO:0000256" key="2">
    <source>
        <dbReference type="SAM" id="SignalP"/>
    </source>
</evidence>
<keyword evidence="1" id="KW-0812">Transmembrane</keyword>
<reference evidence="3" key="1">
    <citation type="submission" date="2021-01" db="EMBL/GenBank/DDBJ databases">
        <authorList>
            <person name="Corre E."/>
            <person name="Pelletier E."/>
            <person name="Niang G."/>
            <person name="Scheremetjew M."/>
            <person name="Finn R."/>
            <person name="Kale V."/>
            <person name="Holt S."/>
            <person name="Cochrane G."/>
            <person name="Meng A."/>
            <person name="Brown T."/>
            <person name="Cohen L."/>
        </authorList>
    </citation>
    <scope>NUCLEOTIDE SEQUENCE</scope>
</reference>
<feature type="transmembrane region" description="Helical" evidence="1">
    <location>
        <begin position="307"/>
        <end position="339"/>
    </location>
</feature>
<sequence length="501" mass="54909">MSRSLFFFCFSHLLTSIAETLDWRFFEDSVAARTVQFLHESFVGADVERERPVRQLVQDVCADQDPDSAFQIVVAPTTTMLSTTTTTASLRPNATNTTTAAYVPAEETATDRLEAAVFNEMEYTMWEIFWYLFKLLGVVSIAGAGGGLIVGYVGWMLVRMKAPMHLHENKDHRRLRWDRACNGKKKALGFWACCCFLLVGWVSFLTSLSISVYLVVSQLDSDLLSESLEFWMEKISEGLETEADVDGVVSLFTSSTPIKASLTNPFDAYTTLDSCEVTVGSGSATSLYILLAEPMTWSPQSPSCTEFAISLSAVGLSLAVVTSSLSLITTSLVGVSVVIDCSGSYNSYSWSFSFAATAPLVATTILSNIASDDFGDYVVDALAEGLEINHADDKVMLDLTSIEGTGIIINFVYFVIVFSILINFCCCVTCACCCADACRPLNTDPESSAIRAYVQRNWQKGGDPRDFWLNARSENATPYGRPHRAPPQMYPSTPVVDSTLI</sequence>
<dbReference type="EMBL" id="HBFQ01047414">
    <property type="protein sequence ID" value="CAD8859401.1"/>
    <property type="molecule type" value="Transcribed_RNA"/>
</dbReference>
<keyword evidence="1" id="KW-1133">Transmembrane helix</keyword>
<evidence type="ECO:0008006" key="4">
    <source>
        <dbReference type="Google" id="ProtNLM"/>
    </source>
</evidence>
<feature type="signal peptide" evidence="2">
    <location>
        <begin position="1"/>
        <end position="20"/>
    </location>
</feature>
<proteinExistence type="predicted"/>